<dbReference type="InterPro" id="IPR051917">
    <property type="entry name" value="Transposase-Integrase"/>
</dbReference>
<sequence length="151" mass="18319">MSYKHLDYAERYYIYTALKEQTSIADIAKSINRHPSTLHREINRNNGNRGYRYKQADNKAKSRHEDKPKAIKITDEVKSYIHSKLKLQWSPEQIAGRIKDDKNISIHHETIYKYVLVEKQNGGILYKQLRYQKNLQKEIRYYYWFYKRDSK</sequence>
<gene>
    <name evidence="2" type="ORF">EW093_05270</name>
</gene>
<feature type="domain" description="Transposase IS30-like HTH" evidence="1">
    <location>
        <begin position="2"/>
        <end position="45"/>
    </location>
</feature>
<dbReference type="AlphaFoldDB" id="A0A5C1Q7W9"/>
<dbReference type="OrthoDB" id="9803231at2"/>
<protein>
    <submittedName>
        <fullName evidence="2">IS30 family transposase</fullName>
    </submittedName>
</protein>
<dbReference type="GO" id="GO:0005829">
    <property type="term" value="C:cytosol"/>
    <property type="evidence" value="ECO:0007669"/>
    <property type="project" value="TreeGrafter"/>
</dbReference>
<dbReference type="PANTHER" id="PTHR10948:SF23">
    <property type="entry name" value="TRANSPOSASE INSI FOR INSERTION SEQUENCE ELEMENT IS30A-RELATED"/>
    <property type="match status" value="1"/>
</dbReference>
<evidence type="ECO:0000313" key="2">
    <source>
        <dbReference type="EMBL" id="QEN04135.1"/>
    </source>
</evidence>
<dbReference type="KEGG" id="sper:EW093_05270"/>
<dbReference type="Proteomes" id="UP000323824">
    <property type="component" value="Chromosome"/>
</dbReference>
<evidence type="ECO:0000259" key="1">
    <source>
        <dbReference type="Pfam" id="PF13936"/>
    </source>
</evidence>
<dbReference type="EMBL" id="CP035807">
    <property type="protein sequence ID" value="QEN04135.1"/>
    <property type="molecule type" value="Genomic_DNA"/>
</dbReference>
<reference evidence="2 3" key="2">
    <citation type="submission" date="2019-09" db="EMBL/GenBank/DDBJ databases">
        <title>Complete Genome Sequence and Methylome Analysis of free living Spirochaetas.</title>
        <authorList>
            <person name="Leshcheva N."/>
            <person name="Mikheeva N."/>
        </authorList>
    </citation>
    <scope>NUCLEOTIDE SEQUENCE [LARGE SCALE GENOMIC DNA]</scope>
    <source>
        <strain evidence="2 3">P</strain>
    </source>
</reference>
<proteinExistence type="predicted"/>
<keyword evidence="3" id="KW-1185">Reference proteome</keyword>
<organism evidence="2 3">
    <name type="scientific">Thiospirochaeta perfilievii</name>
    <dbReference type="NCBI Taxonomy" id="252967"/>
    <lineage>
        <taxon>Bacteria</taxon>
        <taxon>Pseudomonadati</taxon>
        <taxon>Spirochaetota</taxon>
        <taxon>Spirochaetia</taxon>
        <taxon>Spirochaetales</taxon>
        <taxon>Spirochaetaceae</taxon>
        <taxon>Thiospirochaeta</taxon>
    </lineage>
</organism>
<dbReference type="Pfam" id="PF13936">
    <property type="entry name" value="HTH_38"/>
    <property type="match status" value="1"/>
</dbReference>
<dbReference type="RefSeq" id="WP_149567392.1">
    <property type="nucleotide sequence ID" value="NZ_CP035807.1"/>
</dbReference>
<evidence type="ECO:0000313" key="3">
    <source>
        <dbReference type="Proteomes" id="UP000323824"/>
    </source>
</evidence>
<accession>A0A5C1Q7W9</accession>
<name>A0A5C1Q7W9_9SPIO</name>
<dbReference type="PANTHER" id="PTHR10948">
    <property type="entry name" value="TRANSPOSASE"/>
    <property type="match status" value="1"/>
</dbReference>
<dbReference type="InterPro" id="IPR025246">
    <property type="entry name" value="IS30-like_HTH"/>
</dbReference>
<reference evidence="2 3" key="1">
    <citation type="submission" date="2019-02" db="EMBL/GenBank/DDBJ databases">
        <authorList>
            <person name="Fomenkov A."/>
            <person name="Dubinina G."/>
            <person name="Grabovich M."/>
            <person name="Vincze T."/>
            <person name="Roberts R.J."/>
        </authorList>
    </citation>
    <scope>NUCLEOTIDE SEQUENCE [LARGE SCALE GENOMIC DNA]</scope>
    <source>
        <strain evidence="2 3">P</strain>
    </source>
</reference>
<dbReference type="GO" id="GO:0004803">
    <property type="term" value="F:transposase activity"/>
    <property type="evidence" value="ECO:0007669"/>
    <property type="project" value="TreeGrafter"/>
</dbReference>
<dbReference type="GO" id="GO:0032196">
    <property type="term" value="P:transposition"/>
    <property type="evidence" value="ECO:0007669"/>
    <property type="project" value="TreeGrafter"/>
</dbReference>